<comment type="caution">
    <text evidence="3">The sequence shown here is derived from an EMBL/GenBank/DDBJ whole genome shotgun (WGS) entry which is preliminary data.</text>
</comment>
<evidence type="ECO:0000313" key="3">
    <source>
        <dbReference type="EMBL" id="MFD1016047.1"/>
    </source>
</evidence>
<dbReference type="SMART" id="SM00710">
    <property type="entry name" value="PbH1"/>
    <property type="match status" value="6"/>
</dbReference>
<feature type="domain" description="GH29D-like beta-sandwich" evidence="2">
    <location>
        <begin position="738"/>
        <end position="797"/>
    </location>
</feature>
<sequence length="933" mass="104949">MNKKNSVITLITVLLFQSFSMAKEIYVSTHGDDKNKGTKASPYLSFEKALKDVKKYAGKEAVTVWFETGVYYLSQTIQLSSAYSGTAKHPVVFSALPNAKVSIKGSKKIEGLKWSAYKNGIYQTQLPQGLSVDQLFINNKRQIRARFPNYDYDNPLRDGKGYAHVKGGSNLRLDTWLGYDANAFSNKEWANPETGIVHAFQSHNWGNMQYRVKSIDRKAQKIHLGEGGFQMQRDYGIGGTGKHSSAYFVENIFEELDVAGEWFFNNNTNTLYYYPFKGEDLASARIEIPILKDLIQIKGNKDAPVKNIHIKGFTFTQSRYTFMNKYEPVARGDWAIHRGGAIYLEGTENCIITDCNFEYLGGNAVFMSAYNRDNKVVRSRFVHTGESAICFVGSPSAVRNYLTWDDVDLDGKNWIEMSENMDLKPGPKTPDYPKNCVAENNIIHDIGTIGKQTAGVFIAMSHKITAAHNTIYNCPRAGICINDGTWGGHIIEHNDIWETVRETGEHGPFNSWGRERQWKTRPGKIGNFDTKLTRLDAIDNTIIRNNRIANYRKSISAGNWTIDLDDGSSYFEIYNNLSLGSSIKLRDGMARKVFNNITVSAVPSGWHAWPKDSEDEIYKNIFVIAGTVPGKKAPTRNFIRTVKLPDDQEWSKNYNHNSYWNVNYPVNFDLAETFDITLWKAQGYDVDSYIGNPHFVDPLNGNYQVKEDSPVLKQGFKNFPMDKFGHEMTRILPFGADFEASKTVTLKGDVEAGHKAEIFYTTDGSEPTLKSIPYTAPFTVTKTTTVKAITFTDEGLASGFTAEATFTKVDQVTYPSWLSTLLAGKFEGEIEQERGALQKDVYGATMINIGEDPDLIDANGGYNYGCYIKLIKKRGRMWTNAGLSKGWVIQKVNGVDVPGVRELYKIVNTSKGKTLNVTAVKNYESKVFHVQVK</sequence>
<gene>
    <name evidence="3" type="ORF">ACFQ13_08970</name>
</gene>
<protein>
    <submittedName>
        <fullName evidence="3">Chitobiase/beta-hexosaminidase C-terminal domain-containing protein</fullName>
    </submittedName>
</protein>
<dbReference type="RefSeq" id="WP_386116419.1">
    <property type="nucleotide sequence ID" value="NZ_JBHTKM010000063.1"/>
</dbReference>
<feature type="signal peptide" evidence="1">
    <location>
        <begin position="1"/>
        <end position="22"/>
    </location>
</feature>
<dbReference type="PANTHER" id="PTHR36453:SF1">
    <property type="entry name" value="RIGHT HANDED BETA HELIX DOMAIN-CONTAINING PROTEIN"/>
    <property type="match status" value="1"/>
</dbReference>
<keyword evidence="4" id="KW-1185">Reference proteome</keyword>
<dbReference type="InterPro" id="IPR059177">
    <property type="entry name" value="GH29D-like_dom"/>
</dbReference>
<dbReference type="InterPro" id="IPR036034">
    <property type="entry name" value="PDZ_sf"/>
</dbReference>
<dbReference type="InterPro" id="IPR006626">
    <property type="entry name" value="PbH1"/>
</dbReference>
<dbReference type="InterPro" id="IPR011050">
    <property type="entry name" value="Pectin_lyase_fold/virulence"/>
</dbReference>
<proteinExistence type="predicted"/>
<feature type="chain" id="PRO_5045850976" evidence="1">
    <location>
        <begin position="23"/>
        <end position="933"/>
    </location>
</feature>
<organism evidence="3 4">
    <name type="scientific">Winogradskyella rapida</name>
    <dbReference type="NCBI Taxonomy" id="549701"/>
    <lineage>
        <taxon>Bacteria</taxon>
        <taxon>Pseudomonadati</taxon>
        <taxon>Bacteroidota</taxon>
        <taxon>Flavobacteriia</taxon>
        <taxon>Flavobacteriales</taxon>
        <taxon>Flavobacteriaceae</taxon>
        <taxon>Winogradskyella</taxon>
    </lineage>
</organism>
<dbReference type="EMBL" id="JBHTKM010000063">
    <property type="protein sequence ID" value="MFD1016047.1"/>
    <property type="molecule type" value="Genomic_DNA"/>
</dbReference>
<dbReference type="Proteomes" id="UP001597086">
    <property type="component" value="Unassembled WGS sequence"/>
</dbReference>
<accession>A0ABW3KSL2</accession>
<dbReference type="PANTHER" id="PTHR36453">
    <property type="entry name" value="SECRETED PROTEIN-RELATED"/>
    <property type="match status" value="1"/>
</dbReference>
<evidence type="ECO:0000313" key="4">
    <source>
        <dbReference type="Proteomes" id="UP001597086"/>
    </source>
</evidence>
<evidence type="ECO:0000256" key="1">
    <source>
        <dbReference type="SAM" id="SignalP"/>
    </source>
</evidence>
<dbReference type="Gene3D" id="2.30.42.10">
    <property type="match status" value="1"/>
</dbReference>
<dbReference type="Gene3D" id="2.160.20.10">
    <property type="entry name" value="Single-stranded right-handed beta-helix, Pectin lyase-like"/>
    <property type="match status" value="2"/>
</dbReference>
<keyword evidence="1" id="KW-0732">Signal</keyword>
<evidence type="ECO:0000259" key="2">
    <source>
        <dbReference type="Pfam" id="PF13290"/>
    </source>
</evidence>
<dbReference type="Pfam" id="PF13290">
    <property type="entry name" value="CHB_HEX_C_1"/>
    <property type="match status" value="1"/>
</dbReference>
<dbReference type="SUPFAM" id="SSF51126">
    <property type="entry name" value="Pectin lyase-like"/>
    <property type="match status" value="2"/>
</dbReference>
<name>A0ABW3KSL2_9FLAO</name>
<dbReference type="SUPFAM" id="SSF50156">
    <property type="entry name" value="PDZ domain-like"/>
    <property type="match status" value="1"/>
</dbReference>
<dbReference type="InterPro" id="IPR012334">
    <property type="entry name" value="Pectin_lyas_fold"/>
</dbReference>
<reference evidence="4" key="1">
    <citation type="journal article" date="2019" name="Int. J. Syst. Evol. Microbiol.">
        <title>The Global Catalogue of Microorganisms (GCM) 10K type strain sequencing project: providing services to taxonomists for standard genome sequencing and annotation.</title>
        <authorList>
            <consortium name="The Broad Institute Genomics Platform"/>
            <consortium name="The Broad Institute Genome Sequencing Center for Infectious Disease"/>
            <person name="Wu L."/>
            <person name="Ma J."/>
        </authorList>
    </citation>
    <scope>NUCLEOTIDE SEQUENCE [LARGE SCALE GENOMIC DNA]</scope>
    <source>
        <strain evidence="4">CCUG 56098</strain>
    </source>
</reference>